<accession>A0A2S7VMN5</accession>
<reference evidence="1 2" key="1">
    <citation type="submission" date="2016-12" db="EMBL/GenBank/DDBJ databases">
        <title>Diversity of luminous bacteria.</title>
        <authorList>
            <person name="Yoshizawa S."/>
            <person name="Kogure K."/>
        </authorList>
    </citation>
    <scope>NUCLEOTIDE SEQUENCE [LARGE SCALE GENOMIC DNA]</scope>
    <source>
        <strain evidence="1 2">LC2-408</strain>
    </source>
</reference>
<keyword evidence="2" id="KW-1185">Reference proteome</keyword>
<dbReference type="AlphaFoldDB" id="A0A2S7VMN5"/>
<name>A0A2S7VMN5_9VIBR</name>
<evidence type="ECO:0000313" key="2">
    <source>
        <dbReference type="Proteomes" id="UP000238707"/>
    </source>
</evidence>
<proteinExistence type="predicted"/>
<protein>
    <submittedName>
        <fullName evidence="1">Uncharacterized protein</fullName>
    </submittedName>
</protein>
<evidence type="ECO:0000313" key="1">
    <source>
        <dbReference type="EMBL" id="PQJ63426.1"/>
    </source>
</evidence>
<comment type="caution">
    <text evidence="1">The sequence shown here is derived from an EMBL/GenBank/DDBJ whole genome shotgun (WGS) entry which is preliminary data.</text>
</comment>
<sequence>MSFLTGIIGKTFFEILKGLFLQITWEVVLERFASRTIIWGLKALRDLSTNDVIQETVDDVIASLQGKRLKEIPQKE</sequence>
<organism evidence="1 2">
    <name type="scientific">Vibrio chagasii</name>
    <dbReference type="NCBI Taxonomy" id="170679"/>
    <lineage>
        <taxon>Bacteria</taxon>
        <taxon>Pseudomonadati</taxon>
        <taxon>Pseudomonadota</taxon>
        <taxon>Gammaproteobacteria</taxon>
        <taxon>Vibrionales</taxon>
        <taxon>Vibrionaceae</taxon>
        <taxon>Vibrio</taxon>
    </lineage>
</organism>
<dbReference type="EMBL" id="MSCI01000001">
    <property type="protein sequence ID" value="PQJ63426.1"/>
    <property type="molecule type" value="Genomic_DNA"/>
</dbReference>
<dbReference type="RefSeq" id="WP_005530044.1">
    <property type="nucleotide sequence ID" value="NZ_MSCI01000001.1"/>
</dbReference>
<gene>
    <name evidence="1" type="ORF">BTO10_00995</name>
</gene>
<dbReference type="Proteomes" id="UP000238707">
    <property type="component" value="Unassembled WGS sequence"/>
</dbReference>